<comment type="caution">
    <text evidence="2">The sequence shown here is derived from an EMBL/GenBank/DDBJ whole genome shotgun (WGS) entry which is preliminary data.</text>
</comment>
<accession>A0ABQ2UGA1</accession>
<protein>
    <submittedName>
        <fullName evidence="2">Adhesin</fullName>
    </submittedName>
</protein>
<reference evidence="3" key="1">
    <citation type="journal article" date="2019" name="Int. J. Syst. Evol. Microbiol.">
        <title>The Global Catalogue of Microorganisms (GCM) 10K type strain sequencing project: providing services to taxonomists for standard genome sequencing and annotation.</title>
        <authorList>
            <consortium name="The Broad Institute Genomics Platform"/>
            <consortium name="The Broad Institute Genome Sequencing Center for Infectious Disease"/>
            <person name="Wu L."/>
            <person name="Ma J."/>
        </authorList>
    </citation>
    <scope>NUCLEOTIDE SEQUENCE [LARGE SCALE GENOMIC DNA]</scope>
    <source>
        <strain evidence="3">JCM 3296</strain>
    </source>
</reference>
<evidence type="ECO:0000259" key="1">
    <source>
        <dbReference type="Pfam" id="PF03756"/>
    </source>
</evidence>
<dbReference type="Pfam" id="PF03756">
    <property type="entry name" value="AfsA"/>
    <property type="match status" value="2"/>
</dbReference>
<feature type="domain" description="A-factor biosynthesis hotdog" evidence="1">
    <location>
        <begin position="17"/>
        <end position="153"/>
    </location>
</feature>
<evidence type="ECO:0000313" key="2">
    <source>
        <dbReference type="EMBL" id="GGU32321.1"/>
    </source>
</evidence>
<dbReference type="InterPro" id="IPR005509">
    <property type="entry name" value="AfsA_hotdog_dom"/>
</dbReference>
<evidence type="ECO:0000313" key="3">
    <source>
        <dbReference type="Proteomes" id="UP000649573"/>
    </source>
</evidence>
<dbReference type="Proteomes" id="UP000649573">
    <property type="component" value="Unassembled WGS sequence"/>
</dbReference>
<organism evidence="2 3">
    <name type="scientific">Lentzea flava</name>
    <dbReference type="NCBI Taxonomy" id="103732"/>
    <lineage>
        <taxon>Bacteria</taxon>
        <taxon>Bacillati</taxon>
        <taxon>Actinomycetota</taxon>
        <taxon>Actinomycetes</taxon>
        <taxon>Pseudonocardiales</taxon>
        <taxon>Pseudonocardiaceae</taxon>
        <taxon>Lentzea</taxon>
    </lineage>
</organism>
<dbReference type="NCBIfam" id="NF041195">
    <property type="entry name" value="ScbA_BarX_GamBu"/>
    <property type="match status" value="1"/>
</dbReference>
<dbReference type="InterPro" id="IPR047757">
    <property type="entry name" value="AfsA-like"/>
</dbReference>
<gene>
    <name evidence="2" type="ORF">GCM10010178_25620</name>
</gene>
<sequence length="303" mass="33386">MGEAGQVLFDQTIPRHLVHRAAVSEVFLTDLRVTDETTFQVGAQWPRDHSFYRLQSPERHDPMLLAETIRQAVLLIAHQVFEVPLDWKFVSLEKTCGVTAEGLETDGRPANILLSMTCHDVKRTKRGVTGMRVEIGCYRDGVRIGGGELRWSCVPPATYSRLRGGRDKEIADAGKPGVPVPGHLIGRERSRDVVLSPMLGGNTWQLRIDQTHAVLFDHPVDHVPGMVLMEAARQAALLTVGEPDALPVRCSFTFDRYVELDAPTIVTARTAAPVTRGSQGVQVVFEQESSTVATGLLDMMVVC</sequence>
<keyword evidence="3" id="KW-1185">Reference proteome</keyword>
<name>A0ABQ2UGA1_9PSEU</name>
<dbReference type="EMBL" id="BMRE01000008">
    <property type="protein sequence ID" value="GGU32321.1"/>
    <property type="molecule type" value="Genomic_DNA"/>
</dbReference>
<feature type="domain" description="A-factor biosynthesis hotdog" evidence="1">
    <location>
        <begin position="185"/>
        <end position="297"/>
    </location>
</feature>
<proteinExistence type="predicted"/>